<comment type="caution">
    <text evidence="1">The sequence shown here is derived from an EMBL/GenBank/DDBJ whole genome shotgun (WGS) entry which is preliminary data.</text>
</comment>
<sequence length="102" mass="11711">MRLSNITLFFFIIATLGLYFVSQITTSSTHNQLISVQARRGMRKLQYTHPHINKVDGNVRSIKEANLVPKAYDEISNEDEEIIYNIDYQGVKTHPSPNPKHP</sequence>
<dbReference type="Proteomes" id="UP001055811">
    <property type="component" value="Linkage Group LG07"/>
</dbReference>
<proteinExistence type="predicted"/>
<evidence type="ECO:0000313" key="1">
    <source>
        <dbReference type="EMBL" id="KAI3709081.1"/>
    </source>
</evidence>
<keyword evidence="2" id="KW-1185">Reference proteome</keyword>
<accession>A0ACB9AH70</accession>
<dbReference type="EMBL" id="CM042015">
    <property type="protein sequence ID" value="KAI3709081.1"/>
    <property type="molecule type" value="Genomic_DNA"/>
</dbReference>
<gene>
    <name evidence="1" type="ORF">L2E82_38830</name>
</gene>
<evidence type="ECO:0000313" key="2">
    <source>
        <dbReference type="Proteomes" id="UP001055811"/>
    </source>
</evidence>
<reference evidence="2" key="1">
    <citation type="journal article" date="2022" name="Mol. Ecol. Resour.">
        <title>The genomes of chicory, endive, great burdock and yacon provide insights into Asteraceae palaeo-polyploidization history and plant inulin production.</title>
        <authorList>
            <person name="Fan W."/>
            <person name="Wang S."/>
            <person name="Wang H."/>
            <person name="Wang A."/>
            <person name="Jiang F."/>
            <person name="Liu H."/>
            <person name="Zhao H."/>
            <person name="Xu D."/>
            <person name="Zhang Y."/>
        </authorList>
    </citation>
    <scope>NUCLEOTIDE SEQUENCE [LARGE SCALE GENOMIC DNA]</scope>
    <source>
        <strain evidence="2">cv. Punajuju</strain>
    </source>
</reference>
<reference evidence="1 2" key="2">
    <citation type="journal article" date="2022" name="Mol. Ecol. Resour.">
        <title>The genomes of chicory, endive, great burdock and yacon provide insights into Asteraceae paleo-polyploidization history and plant inulin production.</title>
        <authorList>
            <person name="Fan W."/>
            <person name="Wang S."/>
            <person name="Wang H."/>
            <person name="Wang A."/>
            <person name="Jiang F."/>
            <person name="Liu H."/>
            <person name="Zhao H."/>
            <person name="Xu D."/>
            <person name="Zhang Y."/>
        </authorList>
    </citation>
    <scope>NUCLEOTIDE SEQUENCE [LARGE SCALE GENOMIC DNA]</scope>
    <source>
        <strain evidence="2">cv. Punajuju</strain>
        <tissue evidence="1">Leaves</tissue>
    </source>
</reference>
<protein>
    <submittedName>
        <fullName evidence="1">Uncharacterized protein</fullName>
    </submittedName>
</protein>
<organism evidence="1 2">
    <name type="scientific">Cichorium intybus</name>
    <name type="common">Chicory</name>
    <dbReference type="NCBI Taxonomy" id="13427"/>
    <lineage>
        <taxon>Eukaryota</taxon>
        <taxon>Viridiplantae</taxon>
        <taxon>Streptophyta</taxon>
        <taxon>Embryophyta</taxon>
        <taxon>Tracheophyta</taxon>
        <taxon>Spermatophyta</taxon>
        <taxon>Magnoliopsida</taxon>
        <taxon>eudicotyledons</taxon>
        <taxon>Gunneridae</taxon>
        <taxon>Pentapetalae</taxon>
        <taxon>asterids</taxon>
        <taxon>campanulids</taxon>
        <taxon>Asterales</taxon>
        <taxon>Asteraceae</taxon>
        <taxon>Cichorioideae</taxon>
        <taxon>Cichorieae</taxon>
        <taxon>Cichoriinae</taxon>
        <taxon>Cichorium</taxon>
    </lineage>
</organism>
<name>A0ACB9AH70_CICIN</name>